<dbReference type="InterPro" id="IPR036909">
    <property type="entry name" value="Cyt_c-like_dom_sf"/>
</dbReference>
<dbReference type="GO" id="GO:0004130">
    <property type="term" value="F:cytochrome-c peroxidase activity"/>
    <property type="evidence" value="ECO:0007669"/>
    <property type="project" value="TreeGrafter"/>
</dbReference>
<feature type="domain" description="Di-haem cytochrome c peroxidase" evidence="5">
    <location>
        <begin position="26"/>
        <end position="245"/>
    </location>
</feature>
<feature type="region of interest" description="Disordered" evidence="4">
    <location>
        <begin position="69"/>
        <end position="101"/>
    </location>
</feature>
<dbReference type="GO" id="GO:0009055">
    <property type="term" value="F:electron transfer activity"/>
    <property type="evidence" value="ECO:0007669"/>
    <property type="project" value="InterPro"/>
</dbReference>
<sequence length="491" mass="54152">MEYLSFPIPPMQSLIRGSMILLILEEFGKRLFFENISDPKRMACASCHSPDAGGTNGHSQTNQTQVAVTGADPNGVNHGQNPNKEGGNTNPGNQNAGALKPPTNKYVQFLDEYGERSGTPNFSGSCAPFRLPCGGAFWNGRATGTKIEEAGIKVFDGLPDGNKYEEMYTKYLGPVADQAHASPFINPVEQGHKDKQATCEQVAKTKWGSELYYFSWGKELDCKKDTDSAFGRFAVALGAWQMSADNNVFNAKRDTALEYDTIHDNGKFPLMGLTDEENLGHDLFYGAPRPFGGDGAGCLFCHRSVRSGETSDGTDKFERYADDSYHNIGVPKNYEVPGITETTIPDIGVMFLTDIKSHEGLHKTPTLRNVDQRPNSNFTKAFTHNGYFKTLGQLVHFYNTRDIKPNCEVEYGIQAATVEEAIANNCWPTSEYPETTARGITGDLRLTPKEEAAIVAYLKTLTDTTVVKSPLPYHSSKYDESRLSHTYLPKP</sequence>
<dbReference type="InterPro" id="IPR051395">
    <property type="entry name" value="Cytochrome_c_Peroxidase/MauG"/>
</dbReference>
<keyword evidence="2" id="KW-0732">Signal</keyword>
<dbReference type="GO" id="GO:0020037">
    <property type="term" value="F:heme binding"/>
    <property type="evidence" value="ECO:0007669"/>
    <property type="project" value="InterPro"/>
</dbReference>
<evidence type="ECO:0000256" key="1">
    <source>
        <dbReference type="ARBA" id="ARBA00004196"/>
    </source>
</evidence>
<dbReference type="PANTHER" id="PTHR30600">
    <property type="entry name" value="CYTOCHROME C PEROXIDASE-RELATED"/>
    <property type="match status" value="1"/>
</dbReference>
<name>Q6LS42_PHOPR</name>
<accession>Q6LS42</accession>
<protein>
    <recommendedName>
        <fullName evidence="5">Di-haem cytochrome c peroxidase domain-containing protein</fullName>
    </recommendedName>
</protein>
<dbReference type="InterPro" id="IPR004852">
    <property type="entry name" value="Di-haem_cyt_c_peroxidsae"/>
</dbReference>
<dbReference type="AlphaFoldDB" id="Q6LS42"/>
<evidence type="ECO:0000313" key="7">
    <source>
        <dbReference type="Proteomes" id="UP000000593"/>
    </source>
</evidence>
<evidence type="ECO:0000313" key="6">
    <source>
        <dbReference type="EMBL" id="CAG19884.1"/>
    </source>
</evidence>
<dbReference type="Gene3D" id="1.10.760.10">
    <property type="entry name" value="Cytochrome c-like domain"/>
    <property type="match status" value="2"/>
</dbReference>
<dbReference type="SUPFAM" id="SSF46626">
    <property type="entry name" value="Cytochrome c"/>
    <property type="match status" value="2"/>
</dbReference>
<dbReference type="eggNOG" id="COG1858">
    <property type="taxonomic scope" value="Bacteria"/>
</dbReference>
<gene>
    <name evidence="6" type="ordered locus">PBPRA1473</name>
</gene>
<dbReference type="KEGG" id="ppr:PBPRA1473"/>
<dbReference type="GO" id="GO:0030313">
    <property type="term" value="C:cell envelope"/>
    <property type="evidence" value="ECO:0007669"/>
    <property type="project" value="UniProtKB-SubCell"/>
</dbReference>
<evidence type="ECO:0000256" key="3">
    <source>
        <dbReference type="ARBA" id="ARBA00023002"/>
    </source>
</evidence>
<feature type="compositionally biased region" description="Polar residues" evidence="4">
    <location>
        <begin position="77"/>
        <end position="96"/>
    </location>
</feature>
<dbReference type="Proteomes" id="UP000000593">
    <property type="component" value="Chromosome 1"/>
</dbReference>
<reference evidence="7" key="1">
    <citation type="journal article" date="2005" name="Science">
        <title>Life at depth: Photobacterium profundum genome sequence and expression analysis.</title>
        <authorList>
            <person name="Vezzi A."/>
            <person name="Campanaro S."/>
            <person name="D'Angelo M."/>
            <person name="Simonato F."/>
            <person name="Vitulo N."/>
            <person name="Lauro F.M."/>
            <person name="Cestaro A."/>
            <person name="Malacrida G."/>
            <person name="Simionati B."/>
            <person name="Cannata N."/>
            <person name="Romualdi C."/>
            <person name="Bartlett D.H."/>
            <person name="Valle G."/>
        </authorList>
    </citation>
    <scope>NUCLEOTIDE SEQUENCE [LARGE SCALE GENOMIC DNA]</scope>
    <source>
        <strain evidence="7">ATCC BAA-1253 / SS9</strain>
    </source>
</reference>
<dbReference type="PANTHER" id="PTHR30600:SF10">
    <property type="entry name" value="BLL6722 PROTEIN"/>
    <property type="match status" value="1"/>
</dbReference>
<evidence type="ECO:0000256" key="4">
    <source>
        <dbReference type="SAM" id="MobiDB-lite"/>
    </source>
</evidence>
<proteinExistence type="predicted"/>
<organism evidence="6 7">
    <name type="scientific">Photobacterium profundum (strain SS9)</name>
    <dbReference type="NCBI Taxonomy" id="298386"/>
    <lineage>
        <taxon>Bacteria</taxon>
        <taxon>Pseudomonadati</taxon>
        <taxon>Pseudomonadota</taxon>
        <taxon>Gammaproteobacteria</taxon>
        <taxon>Vibrionales</taxon>
        <taxon>Vibrionaceae</taxon>
        <taxon>Photobacterium</taxon>
    </lineage>
</organism>
<dbReference type="EMBL" id="CR378667">
    <property type="protein sequence ID" value="CAG19884.1"/>
    <property type="molecule type" value="Genomic_DNA"/>
</dbReference>
<evidence type="ECO:0000259" key="5">
    <source>
        <dbReference type="Pfam" id="PF03150"/>
    </source>
</evidence>
<dbReference type="HOGENOM" id="CLU_034652_0_1_6"/>
<dbReference type="STRING" id="298386.PBPRA1473"/>
<evidence type="ECO:0000256" key="2">
    <source>
        <dbReference type="ARBA" id="ARBA00022729"/>
    </source>
</evidence>
<keyword evidence="3" id="KW-0560">Oxidoreductase</keyword>
<dbReference type="Pfam" id="PF03150">
    <property type="entry name" value="CCP_MauG"/>
    <property type="match status" value="1"/>
</dbReference>
<keyword evidence="7" id="KW-1185">Reference proteome</keyword>
<comment type="subcellular location">
    <subcellularLocation>
        <location evidence="1">Cell envelope</location>
    </subcellularLocation>
</comment>